<feature type="non-terminal residue" evidence="1">
    <location>
        <position position="1"/>
    </location>
</feature>
<protein>
    <submittedName>
        <fullName evidence="1">CEP250 isoform 15</fullName>
    </submittedName>
</protein>
<evidence type="ECO:0000313" key="1">
    <source>
        <dbReference type="EMBL" id="PNJ57576.1"/>
    </source>
</evidence>
<reference evidence="1" key="1">
    <citation type="submission" date="2017-12" db="EMBL/GenBank/DDBJ databases">
        <title>High-resolution comparative analysis of great ape genomes.</title>
        <authorList>
            <person name="Pollen A."/>
            <person name="Hastie A."/>
            <person name="Hormozdiari F."/>
            <person name="Dougherty M."/>
            <person name="Liu R."/>
            <person name="Chaisson M."/>
            <person name="Hoppe E."/>
            <person name="Hill C."/>
            <person name="Pang A."/>
            <person name="Hillier L."/>
            <person name="Baker C."/>
            <person name="Armstrong J."/>
            <person name="Shendure J."/>
            <person name="Paten B."/>
            <person name="Wilson R."/>
            <person name="Chao H."/>
            <person name="Schneider V."/>
            <person name="Ventura M."/>
            <person name="Kronenberg Z."/>
            <person name="Murali S."/>
            <person name="Gordon D."/>
            <person name="Cantsilieris S."/>
            <person name="Munson K."/>
            <person name="Nelson B."/>
            <person name="Raja A."/>
            <person name="Underwood J."/>
            <person name="Diekhans M."/>
            <person name="Fiddes I."/>
            <person name="Haussler D."/>
            <person name="Eichler E."/>
        </authorList>
    </citation>
    <scope>NUCLEOTIDE SEQUENCE [LARGE SCALE GENOMIC DNA]</scope>
    <source>
        <strain evidence="1">Susie</strain>
    </source>
</reference>
<dbReference type="AlphaFoldDB" id="A0A2J8VJ77"/>
<gene>
    <name evidence="1" type="ORF">CR201_G0018646</name>
</gene>
<dbReference type="EMBL" id="NDHI03003419">
    <property type="protein sequence ID" value="PNJ57576.1"/>
    <property type="molecule type" value="Genomic_DNA"/>
</dbReference>
<proteinExistence type="predicted"/>
<accession>A0A2J8VJ77</accession>
<comment type="caution">
    <text evidence="1">The sequence shown here is derived from an EMBL/GenBank/DDBJ whole genome shotgun (WGS) entry which is preliminary data.</text>
</comment>
<sequence>DGRGGQRNSDAKYVAELQKEGRAHGKWHADSDTGH</sequence>
<organism evidence="1">
    <name type="scientific">Pongo abelii</name>
    <name type="common">Sumatran orangutan</name>
    <name type="synonym">Pongo pygmaeus abelii</name>
    <dbReference type="NCBI Taxonomy" id="9601"/>
    <lineage>
        <taxon>Eukaryota</taxon>
        <taxon>Metazoa</taxon>
        <taxon>Chordata</taxon>
        <taxon>Craniata</taxon>
        <taxon>Vertebrata</taxon>
        <taxon>Euteleostomi</taxon>
        <taxon>Mammalia</taxon>
        <taxon>Eutheria</taxon>
        <taxon>Euarchontoglires</taxon>
        <taxon>Primates</taxon>
        <taxon>Haplorrhini</taxon>
        <taxon>Catarrhini</taxon>
        <taxon>Hominidae</taxon>
        <taxon>Pongo</taxon>
    </lineage>
</organism>
<name>A0A2J8VJ77_PONAB</name>